<dbReference type="Proteomes" id="UP000280935">
    <property type="component" value="Unassembled WGS sequence"/>
</dbReference>
<evidence type="ECO:0000256" key="1">
    <source>
        <dbReference type="PROSITE-ProRule" id="PRU00325"/>
    </source>
</evidence>
<evidence type="ECO:0000313" key="4">
    <source>
        <dbReference type="EMBL" id="RRD48475.1"/>
    </source>
</evidence>
<gene>
    <name evidence="4" type="ORF">EII35_12755</name>
</gene>
<dbReference type="AlphaFoldDB" id="A0A3P1WQC3"/>
<dbReference type="GO" id="GO:0008270">
    <property type="term" value="F:zinc ion binding"/>
    <property type="evidence" value="ECO:0007669"/>
    <property type="project" value="UniProtKB-KW"/>
</dbReference>
<dbReference type="EMBL" id="RQYT01000039">
    <property type="protein sequence ID" value="RRD48475.1"/>
    <property type="molecule type" value="Genomic_DNA"/>
</dbReference>
<sequence length="657" mass="70627">MSRPDLLSLTDAVLEDLTNKGTLRRATKELDQVPCSLTEQPDGTVVVEGEDGTICTLFADRPFDQWTCTCLATHRCRHIVRAVLVHRRARNGGPEEDAGAEEVAPTADTSPECAPTVQEHFDPGTLSDEALAAALSAATLRTSQRSAASGLLAHVGTHRGISIVRIHHPVSVAVRFLAGPDLGYVRCTCHDPDPCAHVPLAVAAARARPFGSSGLRSTPDGWVPRADVLAEVRSAVVELVRVGAESGHRNLRGVWSRLANRCRDAELHHLTDLLTDLLDELARYEARHRDFDSSRLLRIVTELLARALSLSNPDPNRVPDRLVAGSPARETRVGRARLVGLGTEFQETDEECRIIAHLVDARSGAPLRLTRRVTDKNDLPSWRLAATTVSGITMDSWGGGQVMSLGGRIHGHGDFSHTNRSATGLPAGALDQVEAPFRVETIAELAGHQTRLPAVLSDRSAGSDLAVCRITAVASVGYDPGLASLVAVCRDAADAPFQIRLPHGRRATESLQATAARLLEWQRRQPREAFVSGRWSWHGDNATVNPFLLVGDAVPLQPHVAKPVADPPDLGVTRAASRPTTPGALLGVLDTLLGELLIAGADRVLRRDQQWRTFITDARLAGSRVVADAAEDLLCEKPGAAEHLLLISAFGHPLLSA</sequence>
<accession>A0A3P1WQC3</accession>
<comment type="caution">
    <text evidence="4">The sequence shown here is derived from an EMBL/GenBank/DDBJ whole genome shotgun (WGS) entry which is preliminary data.</text>
</comment>
<reference evidence="4 5" key="1">
    <citation type="submission" date="2018-11" db="EMBL/GenBank/DDBJ databases">
        <title>Genomes From Bacteria Associated with the Canine Oral Cavity: a Test Case for Automated Genome-Based Taxonomic Assignment.</title>
        <authorList>
            <person name="Coil D.A."/>
            <person name="Jospin G."/>
            <person name="Darling A.E."/>
            <person name="Wallis C."/>
            <person name="Davis I.J."/>
            <person name="Harris S."/>
            <person name="Eisen J.A."/>
            <person name="Holcombe L.J."/>
            <person name="O'Flynn C."/>
        </authorList>
    </citation>
    <scope>NUCLEOTIDE SEQUENCE [LARGE SCALE GENOMIC DNA]</scope>
    <source>
        <strain evidence="4 5">OH2822_COT-296</strain>
    </source>
</reference>
<dbReference type="PROSITE" id="PS50966">
    <property type="entry name" value="ZF_SWIM"/>
    <property type="match status" value="1"/>
</dbReference>
<dbReference type="OrthoDB" id="242553at2"/>
<evidence type="ECO:0000259" key="3">
    <source>
        <dbReference type="PROSITE" id="PS50966"/>
    </source>
</evidence>
<keyword evidence="1" id="KW-0479">Metal-binding</keyword>
<protein>
    <recommendedName>
        <fullName evidence="3">SWIM-type domain-containing protein</fullName>
    </recommendedName>
</protein>
<evidence type="ECO:0000313" key="5">
    <source>
        <dbReference type="Proteomes" id="UP000280935"/>
    </source>
</evidence>
<feature type="domain" description="SWIM-type" evidence="3">
    <location>
        <begin position="43"/>
        <end position="87"/>
    </location>
</feature>
<name>A0A3P1WQC3_9ACTN</name>
<keyword evidence="1" id="KW-0862">Zinc</keyword>
<organism evidence="4 5">
    <name type="scientific">Arachnia propionica</name>
    <dbReference type="NCBI Taxonomy" id="1750"/>
    <lineage>
        <taxon>Bacteria</taxon>
        <taxon>Bacillati</taxon>
        <taxon>Actinomycetota</taxon>
        <taxon>Actinomycetes</taxon>
        <taxon>Propionibacteriales</taxon>
        <taxon>Propionibacteriaceae</taxon>
        <taxon>Arachnia</taxon>
    </lineage>
</organism>
<keyword evidence="1" id="KW-0863">Zinc-finger</keyword>
<feature type="region of interest" description="Disordered" evidence="2">
    <location>
        <begin position="91"/>
        <end position="115"/>
    </location>
</feature>
<evidence type="ECO:0000256" key="2">
    <source>
        <dbReference type="SAM" id="MobiDB-lite"/>
    </source>
</evidence>
<proteinExistence type="predicted"/>
<dbReference type="RefSeq" id="WP_125228846.1">
    <property type="nucleotide sequence ID" value="NZ_RQYT01000039.1"/>
</dbReference>
<dbReference type="InterPro" id="IPR007527">
    <property type="entry name" value="Znf_SWIM"/>
</dbReference>